<evidence type="ECO:0000313" key="2">
    <source>
        <dbReference type="EMBL" id="GBO33704.1"/>
    </source>
</evidence>
<protein>
    <submittedName>
        <fullName evidence="1">Uncharacterized protein</fullName>
    </submittedName>
</protein>
<dbReference type="InterPro" id="IPR036388">
    <property type="entry name" value="WH-like_DNA-bd_sf"/>
</dbReference>
<dbReference type="EMBL" id="BGPR01057092">
    <property type="protein sequence ID" value="GBO33504.1"/>
    <property type="molecule type" value="Genomic_DNA"/>
</dbReference>
<dbReference type="Gene3D" id="1.10.10.10">
    <property type="entry name" value="Winged helix-like DNA-binding domain superfamily/Winged helix DNA-binding domain"/>
    <property type="match status" value="1"/>
</dbReference>
<evidence type="ECO:0000313" key="1">
    <source>
        <dbReference type="EMBL" id="GBO33504.1"/>
    </source>
</evidence>
<reference evidence="1 3" key="1">
    <citation type="journal article" date="2019" name="Sci. Rep.">
        <title>Orb-weaving spider Araneus ventricosus genome elucidates the spidroin gene catalogue.</title>
        <authorList>
            <person name="Kono N."/>
            <person name="Nakamura H."/>
            <person name="Ohtoshi R."/>
            <person name="Moran D.A.P."/>
            <person name="Shinohara A."/>
            <person name="Yoshida Y."/>
            <person name="Fujiwara M."/>
            <person name="Mori M."/>
            <person name="Tomita M."/>
            <person name="Arakawa K."/>
        </authorList>
    </citation>
    <scope>NUCLEOTIDE SEQUENCE [LARGE SCALE GENOMIC DNA]</scope>
</reference>
<dbReference type="EMBL" id="BGPR01057353">
    <property type="protein sequence ID" value="GBO33704.1"/>
    <property type="molecule type" value="Genomic_DNA"/>
</dbReference>
<dbReference type="AlphaFoldDB" id="A0A4Y2WA94"/>
<keyword evidence="3" id="KW-1185">Reference proteome</keyword>
<organism evidence="1 3">
    <name type="scientific">Araneus ventricosus</name>
    <name type="common">Orbweaver spider</name>
    <name type="synonym">Epeira ventricosa</name>
    <dbReference type="NCBI Taxonomy" id="182803"/>
    <lineage>
        <taxon>Eukaryota</taxon>
        <taxon>Metazoa</taxon>
        <taxon>Ecdysozoa</taxon>
        <taxon>Arthropoda</taxon>
        <taxon>Chelicerata</taxon>
        <taxon>Arachnida</taxon>
        <taxon>Araneae</taxon>
        <taxon>Araneomorphae</taxon>
        <taxon>Entelegynae</taxon>
        <taxon>Araneoidea</taxon>
        <taxon>Araneidae</taxon>
        <taxon>Araneus</taxon>
    </lineage>
</organism>
<sequence length="95" mass="11200">MYHFKAIMAERVISGRRKDVSESKNGQIIGLRQGQKSYKKIAEITSMYLCTIQRNIKTWKDVNEPSSSRKRCCRRRILNNRNSRSLKRLAKIEKV</sequence>
<proteinExistence type="predicted"/>
<name>A0A4Y2WA94_ARAVE</name>
<gene>
    <name evidence="2" type="ORF">AVEN_228844_1</name>
    <name evidence="1" type="ORF">AVEN_232229_1</name>
</gene>
<dbReference type="Proteomes" id="UP000499080">
    <property type="component" value="Unassembled WGS sequence"/>
</dbReference>
<accession>A0A4Y2WA94</accession>
<comment type="caution">
    <text evidence="1">The sequence shown here is derived from an EMBL/GenBank/DDBJ whole genome shotgun (WGS) entry which is preliminary data.</text>
</comment>
<evidence type="ECO:0000313" key="3">
    <source>
        <dbReference type="Proteomes" id="UP000499080"/>
    </source>
</evidence>